<proteinExistence type="predicted"/>
<evidence type="ECO:0000313" key="3">
    <source>
        <dbReference type="Proteomes" id="UP000689129"/>
    </source>
</evidence>
<dbReference type="OrthoDB" id="4689212at2759"/>
<evidence type="ECO:0000259" key="1">
    <source>
        <dbReference type="Pfam" id="PF13933"/>
    </source>
</evidence>
<protein>
    <submittedName>
        <fullName evidence="2">Major allergen Asp f 2 like protein</fullName>
    </submittedName>
</protein>
<sequence length="347" mass="37219">MAGATPFNHDPNHLFIPEAVSLSPLRYCQPEPKLFHDLQSSGPAVTRLLAKMLSLQTAALLLLPLAAASPVARAAETSVTVTVDTAPAGPTSSTYNWAEGWKANFPIHQSCNITLRTQLEVALAETMTLAAHARDHLLHNPKSELATKFFGNQSVAGPIGWYSKVVSTDKSEMLFRCDDPDRNCATQDAWAGHWRGANATQETVICDLSYEIRRPLAALCGGGYTVAESKLNTYWATDLLHRAFHLPGISDGIIDHYAEDYAEALKLAATEPELYIIDSDTLQYFAIEAYAYDIAIPGVGCPGERPVIDTAAATSTAAPTTTAASDASGTTSADASCHTHDDGFVHC</sequence>
<gene>
    <name evidence="2" type="ORF">HYQ45_007137</name>
</gene>
<dbReference type="GO" id="GO:0008270">
    <property type="term" value="F:zinc ion binding"/>
    <property type="evidence" value="ECO:0007669"/>
    <property type="project" value="TreeGrafter"/>
</dbReference>
<dbReference type="InterPro" id="IPR039124">
    <property type="entry name" value="PRA1-like"/>
</dbReference>
<dbReference type="GO" id="GO:0005576">
    <property type="term" value="C:extracellular region"/>
    <property type="evidence" value="ECO:0007669"/>
    <property type="project" value="TreeGrafter"/>
</dbReference>
<dbReference type="GO" id="GO:0009277">
    <property type="term" value="C:fungal-type cell wall"/>
    <property type="evidence" value="ECO:0007669"/>
    <property type="project" value="TreeGrafter"/>
</dbReference>
<organism evidence="2 3">
    <name type="scientific">Verticillium longisporum</name>
    <name type="common">Verticillium dahliae var. longisporum</name>
    <dbReference type="NCBI Taxonomy" id="100787"/>
    <lineage>
        <taxon>Eukaryota</taxon>
        <taxon>Fungi</taxon>
        <taxon>Dikarya</taxon>
        <taxon>Ascomycota</taxon>
        <taxon>Pezizomycotina</taxon>
        <taxon>Sordariomycetes</taxon>
        <taxon>Hypocreomycetidae</taxon>
        <taxon>Glomerellales</taxon>
        <taxon>Plectosphaerellaceae</taxon>
        <taxon>Verticillium</taxon>
    </lineage>
</organism>
<dbReference type="EMBL" id="JAEMWZ010000127">
    <property type="protein sequence ID" value="KAG7134946.1"/>
    <property type="molecule type" value="Genomic_DNA"/>
</dbReference>
<dbReference type="PANTHER" id="PTHR39399:SF1">
    <property type="entry name" value="PROTEIN ZPS1"/>
    <property type="match status" value="1"/>
</dbReference>
<dbReference type="GO" id="GO:0005178">
    <property type="term" value="F:integrin binding"/>
    <property type="evidence" value="ECO:0007669"/>
    <property type="project" value="TreeGrafter"/>
</dbReference>
<dbReference type="AlphaFoldDB" id="A0A8I2ZML8"/>
<comment type="caution">
    <text evidence="2">The sequence shown here is derived from an EMBL/GenBank/DDBJ whole genome shotgun (WGS) entry which is preliminary data.</text>
</comment>
<dbReference type="InterPro" id="IPR029482">
    <property type="entry name" value="HRXXH"/>
</dbReference>
<dbReference type="PANTHER" id="PTHR39399">
    <property type="entry name" value="PROTEIN ZPS1"/>
    <property type="match status" value="1"/>
</dbReference>
<reference evidence="2" key="1">
    <citation type="journal article" date="2021" name="Mol. Plant Pathol.">
        <title>A 20-kb lineage-specific genomic region tames virulence in pathogenic amphidiploid Verticillium longisporum.</title>
        <authorList>
            <person name="Harting R."/>
            <person name="Starke J."/>
            <person name="Kusch H."/>
            <person name="Poggeler S."/>
            <person name="Maurus I."/>
            <person name="Schluter R."/>
            <person name="Landesfeind M."/>
            <person name="Bulla I."/>
            <person name="Nowrousian M."/>
            <person name="de Jonge R."/>
            <person name="Stahlhut G."/>
            <person name="Hoff K.J."/>
            <person name="Asshauer K.P."/>
            <person name="Thurmer A."/>
            <person name="Stanke M."/>
            <person name="Daniel R."/>
            <person name="Morgenstern B."/>
            <person name="Thomma B.P.H.J."/>
            <person name="Kronstad J.W."/>
            <person name="Braus-Stromeyer S.A."/>
            <person name="Braus G.H."/>
        </authorList>
    </citation>
    <scope>NUCLEOTIDE SEQUENCE</scope>
    <source>
        <strain evidence="2">Vl32</strain>
    </source>
</reference>
<evidence type="ECO:0000313" key="2">
    <source>
        <dbReference type="EMBL" id="KAG7134946.1"/>
    </source>
</evidence>
<dbReference type="GO" id="GO:0009986">
    <property type="term" value="C:cell surface"/>
    <property type="evidence" value="ECO:0007669"/>
    <property type="project" value="TreeGrafter"/>
</dbReference>
<accession>A0A8I2ZML8</accession>
<feature type="domain" description="Putative peptidase" evidence="1">
    <location>
        <begin position="66"/>
        <end position="304"/>
    </location>
</feature>
<dbReference type="Proteomes" id="UP000689129">
    <property type="component" value="Unassembled WGS sequence"/>
</dbReference>
<dbReference type="Pfam" id="PF13933">
    <property type="entry name" value="HRXXH"/>
    <property type="match status" value="1"/>
</dbReference>
<name>A0A8I2ZML8_VERLO</name>